<comment type="caution">
    <text evidence="2">The sequence shown here is derived from an EMBL/GenBank/DDBJ whole genome shotgun (WGS) entry which is preliminary data.</text>
</comment>
<dbReference type="InterPro" id="IPR036514">
    <property type="entry name" value="SGNH_hydro_sf"/>
</dbReference>
<accession>A0A4Q7XB80</accession>
<feature type="chain" id="PRO_5020250149" description="SGNH hydrolase-type esterase domain-containing protein" evidence="1">
    <location>
        <begin position="35"/>
        <end position="252"/>
    </location>
</feature>
<gene>
    <name evidence="2" type="ORF">EV645_2256</name>
</gene>
<dbReference type="EMBL" id="SHKR01000011">
    <property type="protein sequence ID" value="RZU20035.1"/>
    <property type="molecule type" value="Genomic_DNA"/>
</dbReference>
<keyword evidence="1" id="KW-0732">Signal</keyword>
<dbReference type="Proteomes" id="UP000292027">
    <property type="component" value="Unassembled WGS sequence"/>
</dbReference>
<evidence type="ECO:0000313" key="3">
    <source>
        <dbReference type="Proteomes" id="UP000292027"/>
    </source>
</evidence>
<keyword evidence="3" id="KW-1185">Reference proteome</keyword>
<evidence type="ECO:0000256" key="1">
    <source>
        <dbReference type="SAM" id="SignalP"/>
    </source>
</evidence>
<name>A0A4Q7XB80_9ACTN</name>
<feature type="signal peptide" evidence="1">
    <location>
        <begin position="1"/>
        <end position="34"/>
    </location>
</feature>
<dbReference type="Gene3D" id="3.40.50.1110">
    <property type="entry name" value="SGNH hydrolase"/>
    <property type="match status" value="1"/>
</dbReference>
<evidence type="ECO:0000313" key="2">
    <source>
        <dbReference type="EMBL" id="RZU20035.1"/>
    </source>
</evidence>
<sequence length="252" mass="27135">MSRIRSWSASAAIIVVLTAFLLALLHFDAPAAHAKTTTSAISTGSYGSGTLGSWQGNNRVISSGAHVRHVVSTNGVVLFGDSIAVQDGEALGRLLGQQLGTTFAEYSWSGQPTSAAVDAMASWARAYGLPKRIVMAVGSNDIFDPPAFAAQVERALRIAGPSRTVYWVNVQVSRTDEPTSVQVADQRNSEWINLQLEQALSDHANLRIVPWAEFLAARPERIHTELRDGRHTTVPAGQNARNALILQAIRRG</sequence>
<reference evidence="2 3" key="1">
    <citation type="journal article" date="2015" name="Stand. Genomic Sci.">
        <title>Genomic Encyclopedia of Bacterial and Archaeal Type Strains, Phase III: the genomes of soil and plant-associated and newly described type strains.</title>
        <authorList>
            <person name="Whitman W.B."/>
            <person name="Woyke T."/>
            <person name="Klenk H.P."/>
            <person name="Zhou Y."/>
            <person name="Lilburn T.G."/>
            <person name="Beck B.J."/>
            <person name="De Vos P."/>
            <person name="Vandamme P."/>
            <person name="Eisen J.A."/>
            <person name="Garrity G."/>
            <person name="Hugenholtz P."/>
            <person name="Kyrpides N.C."/>
        </authorList>
    </citation>
    <scope>NUCLEOTIDE SEQUENCE [LARGE SCALE GENOMIC DNA]</scope>
    <source>
        <strain evidence="2 3">VKM Ac-2540</strain>
    </source>
</reference>
<evidence type="ECO:0008006" key="4">
    <source>
        <dbReference type="Google" id="ProtNLM"/>
    </source>
</evidence>
<dbReference type="AlphaFoldDB" id="A0A4Q7XB80"/>
<organism evidence="2 3">
    <name type="scientific">Kribbella rubisoli</name>
    <dbReference type="NCBI Taxonomy" id="3075929"/>
    <lineage>
        <taxon>Bacteria</taxon>
        <taxon>Bacillati</taxon>
        <taxon>Actinomycetota</taxon>
        <taxon>Actinomycetes</taxon>
        <taxon>Propionibacteriales</taxon>
        <taxon>Kribbellaceae</taxon>
        <taxon>Kribbella</taxon>
    </lineage>
</organism>
<dbReference type="SUPFAM" id="SSF52266">
    <property type="entry name" value="SGNH hydrolase"/>
    <property type="match status" value="1"/>
</dbReference>
<proteinExistence type="predicted"/>
<protein>
    <recommendedName>
        <fullName evidence="4">SGNH hydrolase-type esterase domain-containing protein</fullName>
    </recommendedName>
</protein>
<dbReference type="RefSeq" id="WP_242000330.1">
    <property type="nucleotide sequence ID" value="NZ_SHKR01000011.1"/>
</dbReference>